<reference evidence="2" key="2">
    <citation type="submission" date="2007-04" db="EMBL/GenBank/DDBJ databases">
        <title>The genome of the human body louse.</title>
        <authorList>
            <consortium name="The Human Body Louse Genome Consortium"/>
            <person name="Kirkness E."/>
            <person name="Walenz B."/>
            <person name="Hass B."/>
            <person name="Bruggner R."/>
            <person name="Strausberg R."/>
        </authorList>
    </citation>
    <scope>NUCLEOTIDE SEQUENCE</scope>
    <source>
        <strain evidence="2">USDA</strain>
    </source>
</reference>
<dbReference type="KEGG" id="phu:Phum_PHUM320240"/>
<dbReference type="RefSeq" id="XP_002427461.1">
    <property type="nucleotide sequence ID" value="XM_002427416.1"/>
</dbReference>
<gene>
    <name evidence="3" type="primary">8236098</name>
    <name evidence="2" type="ORF">Phum_PHUM320240</name>
</gene>
<organism>
    <name type="scientific">Pediculus humanus subsp. corporis</name>
    <name type="common">Body louse</name>
    <dbReference type="NCBI Taxonomy" id="121224"/>
    <lineage>
        <taxon>Eukaryota</taxon>
        <taxon>Metazoa</taxon>
        <taxon>Ecdysozoa</taxon>
        <taxon>Arthropoda</taxon>
        <taxon>Hexapoda</taxon>
        <taxon>Insecta</taxon>
        <taxon>Pterygota</taxon>
        <taxon>Neoptera</taxon>
        <taxon>Paraneoptera</taxon>
        <taxon>Psocodea</taxon>
        <taxon>Troctomorpha</taxon>
        <taxon>Phthiraptera</taxon>
        <taxon>Anoplura</taxon>
        <taxon>Pediculidae</taxon>
        <taxon>Pediculus</taxon>
    </lineage>
</organism>
<feature type="region of interest" description="Disordered" evidence="1">
    <location>
        <begin position="360"/>
        <end position="391"/>
    </location>
</feature>
<dbReference type="Proteomes" id="UP000009046">
    <property type="component" value="Unassembled WGS sequence"/>
</dbReference>
<evidence type="ECO:0000313" key="2">
    <source>
        <dbReference type="EMBL" id="EEB14723.1"/>
    </source>
</evidence>
<dbReference type="HOGENOM" id="CLU_575288_0_0_1"/>
<keyword evidence="4" id="KW-1185">Reference proteome</keyword>
<sequence>MNAEKGEVHTVAKRLVDLAKENNSTDNITVIVFFLTDPSEIYNCSIDLNGLRPKVIHQNGIKMESNFQTNMNEFLLNESGVNGMYEANGNHHFRDHMKNESDEDFGPETDVDALDDVLTSPKNNLNSFGSDCWQKGQINSDNGSNKLIEFARDETVKVKENFPQEYDESSYNEKNATENLDSNNYETKTGNELNNMNFLNDSEIRQESNSDDKVVYEEMISGKKYEETMSFEREKKNDDNNILDLDDLKNEKEFPANEFSSTNDKNPFRDSVINNYSEVINANDSSDANEIVAEEVNLQQMDNTADVKDFNAEKNENESKENVESALAEEMKESELFAPRSVDLDKQTFVAESLSHLNENLENKDSGNATSPVDGCDKSNETQDFSHDDNKFCEMAPDEKRENIEEEDVSKEKPILNETALELTSEEIQNQISNEEITFNESVKIESCESADTTNVSNAAAFCQDPQNYDCGFRG</sequence>
<feature type="compositionally biased region" description="Basic and acidic residues" evidence="1">
    <location>
        <begin position="375"/>
        <end position="391"/>
    </location>
</feature>
<reference evidence="2" key="1">
    <citation type="submission" date="2007-04" db="EMBL/GenBank/DDBJ databases">
        <title>Annotation of Pediculus humanus corporis strain USDA.</title>
        <authorList>
            <person name="Kirkness E."/>
            <person name="Hannick L."/>
            <person name="Hass B."/>
            <person name="Bruggner R."/>
            <person name="Lawson D."/>
            <person name="Bidwell S."/>
            <person name="Joardar V."/>
            <person name="Caler E."/>
            <person name="Walenz B."/>
            <person name="Inman J."/>
            <person name="Schobel S."/>
            <person name="Galinsky K."/>
            <person name="Amedeo P."/>
            <person name="Strausberg R."/>
        </authorList>
    </citation>
    <scope>NUCLEOTIDE SEQUENCE</scope>
    <source>
        <strain evidence="2">USDA</strain>
    </source>
</reference>
<dbReference type="OrthoDB" id="416093at2759"/>
<dbReference type="GeneID" id="8236098"/>
<proteinExistence type="predicted"/>
<dbReference type="EMBL" id="AAZO01003719">
    <property type="status" value="NOT_ANNOTATED_CDS"/>
    <property type="molecule type" value="Genomic_DNA"/>
</dbReference>
<dbReference type="InterPro" id="IPR036457">
    <property type="entry name" value="PPM-type-like_dom_sf"/>
</dbReference>
<dbReference type="InParanoid" id="E0VMW7"/>
<reference evidence="3" key="3">
    <citation type="submission" date="2020-05" db="UniProtKB">
        <authorList>
            <consortium name="EnsemblMetazoa"/>
        </authorList>
    </citation>
    <scope>IDENTIFICATION</scope>
    <source>
        <strain evidence="3">USDA</strain>
    </source>
</reference>
<accession>E0VMW7</accession>
<dbReference type="AlphaFoldDB" id="E0VMW7"/>
<dbReference type="EMBL" id="DS235327">
    <property type="protein sequence ID" value="EEB14723.1"/>
    <property type="molecule type" value="Genomic_DNA"/>
</dbReference>
<dbReference type="VEuPathDB" id="VectorBase:PHUM320240"/>
<dbReference type="CTD" id="8236098"/>
<dbReference type="SUPFAM" id="SSF81606">
    <property type="entry name" value="PP2C-like"/>
    <property type="match status" value="1"/>
</dbReference>
<evidence type="ECO:0000313" key="3">
    <source>
        <dbReference type="EnsemblMetazoa" id="PHUM320240-PA"/>
    </source>
</evidence>
<evidence type="ECO:0000313" key="4">
    <source>
        <dbReference type="Proteomes" id="UP000009046"/>
    </source>
</evidence>
<dbReference type="EnsemblMetazoa" id="PHUM320240-RA">
    <property type="protein sequence ID" value="PHUM320240-PA"/>
    <property type="gene ID" value="PHUM320240"/>
</dbReference>
<name>E0VMW7_PEDHC</name>
<evidence type="ECO:0000256" key="1">
    <source>
        <dbReference type="SAM" id="MobiDB-lite"/>
    </source>
</evidence>
<protein>
    <submittedName>
        <fullName evidence="2">Dentin matrix acidic phosphoprotein 1, putative</fullName>
    </submittedName>
</protein>